<organism evidence="1 2">
    <name type="scientific">Ramazzottius varieornatus</name>
    <name type="common">Water bear</name>
    <name type="synonym">Tardigrade</name>
    <dbReference type="NCBI Taxonomy" id="947166"/>
    <lineage>
        <taxon>Eukaryota</taxon>
        <taxon>Metazoa</taxon>
        <taxon>Ecdysozoa</taxon>
        <taxon>Tardigrada</taxon>
        <taxon>Eutardigrada</taxon>
        <taxon>Parachela</taxon>
        <taxon>Hypsibioidea</taxon>
        <taxon>Ramazzottiidae</taxon>
        <taxon>Ramazzottius</taxon>
    </lineage>
</organism>
<proteinExistence type="predicted"/>
<comment type="caution">
    <text evidence="1">The sequence shown here is derived from an EMBL/GenBank/DDBJ whole genome shotgun (WGS) entry which is preliminary data.</text>
</comment>
<accession>A0A1D1UDN3</accession>
<evidence type="ECO:0000313" key="2">
    <source>
        <dbReference type="Proteomes" id="UP000186922"/>
    </source>
</evidence>
<evidence type="ECO:0000313" key="1">
    <source>
        <dbReference type="EMBL" id="GAU87756.1"/>
    </source>
</evidence>
<reference evidence="1 2" key="1">
    <citation type="journal article" date="2016" name="Nat. Commun.">
        <title>Extremotolerant tardigrade genome and improved radiotolerance of human cultured cells by tardigrade-unique protein.</title>
        <authorList>
            <person name="Hashimoto T."/>
            <person name="Horikawa D.D."/>
            <person name="Saito Y."/>
            <person name="Kuwahara H."/>
            <person name="Kozuka-Hata H."/>
            <person name="Shin-I T."/>
            <person name="Minakuchi Y."/>
            <person name="Ohishi K."/>
            <person name="Motoyama A."/>
            <person name="Aizu T."/>
            <person name="Enomoto A."/>
            <person name="Kondo K."/>
            <person name="Tanaka S."/>
            <person name="Hara Y."/>
            <person name="Koshikawa S."/>
            <person name="Sagara H."/>
            <person name="Miura T."/>
            <person name="Yokobori S."/>
            <person name="Miyagawa K."/>
            <person name="Suzuki Y."/>
            <person name="Kubo T."/>
            <person name="Oyama M."/>
            <person name="Kohara Y."/>
            <person name="Fujiyama A."/>
            <person name="Arakawa K."/>
            <person name="Katayama T."/>
            <person name="Toyoda A."/>
            <person name="Kunieda T."/>
        </authorList>
    </citation>
    <scope>NUCLEOTIDE SEQUENCE [LARGE SCALE GENOMIC DNA]</scope>
    <source>
        <strain evidence="1 2">YOKOZUNA-1</strain>
    </source>
</reference>
<name>A0A1D1UDN3_RAMVA</name>
<keyword evidence="2" id="KW-1185">Reference proteome</keyword>
<dbReference type="AlphaFoldDB" id="A0A1D1UDN3"/>
<gene>
    <name evidence="1" type="primary">RvY_00558-1</name>
    <name evidence="1" type="synonym">RvY_00558.1</name>
    <name evidence="1" type="ORF">RvY_00558</name>
</gene>
<sequence length="126" mass="14572">MVQFFEERERLSGRRRTYFALRTENMVTEPYYVRHTLELAEMADDLQHDGRLAVFEAIDQNRWINPGWPEKTSNIMRVLFTDAVDDMTIAGLLWTELVGQSVDRELIKRTTTADIVDCTSSSGKAL</sequence>
<protein>
    <submittedName>
        <fullName evidence="1">Uncharacterized protein</fullName>
    </submittedName>
</protein>
<dbReference type="Proteomes" id="UP000186922">
    <property type="component" value="Unassembled WGS sequence"/>
</dbReference>
<dbReference type="EMBL" id="BDGG01000001">
    <property type="protein sequence ID" value="GAU87756.1"/>
    <property type="molecule type" value="Genomic_DNA"/>
</dbReference>